<reference evidence="5" key="1">
    <citation type="journal article" date="2019" name="Int. J. Syst. Evol. Microbiol.">
        <title>The Global Catalogue of Microorganisms (GCM) 10K type strain sequencing project: providing services to taxonomists for standard genome sequencing and annotation.</title>
        <authorList>
            <consortium name="The Broad Institute Genomics Platform"/>
            <consortium name="The Broad Institute Genome Sequencing Center for Infectious Disease"/>
            <person name="Wu L."/>
            <person name="Ma J."/>
        </authorList>
    </citation>
    <scope>NUCLEOTIDE SEQUENCE [LARGE SCALE GENOMIC DNA]</scope>
    <source>
        <strain evidence="5">CCM 8689</strain>
    </source>
</reference>
<feature type="modified residue" description="4-aspartylphosphate" evidence="1">
    <location>
        <position position="54"/>
    </location>
</feature>
<evidence type="ECO:0000313" key="4">
    <source>
        <dbReference type="EMBL" id="MFC4198413.1"/>
    </source>
</evidence>
<dbReference type="InterPro" id="IPR001789">
    <property type="entry name" value="Sig_transdc_resp-reg_receiver"/>
</dbReference>
<protein>
    <submittedName>
        <fullName evidence="4">LytR/AlgR family response regulator transcription factor</fullName>
    </submittedName>
</protein>
<dbReference type="Pfam" id="PF00072">
    <property type="entry name" value="Response_reg"/>
    <property type="match status" value="1"/>
</dbReference>
<dbReference type="PANTHER" id="PTHR37299:SF1">
    <property type="entry name" value="STAGE 0 SPORULATION PROTEIN A HOMOLOG"/>
    <property type="match status" value="1"/>
</dbReference>
<evidence type="ECO:0000256" key="1">
    <source>
        <dbReference type="PROSITE-ProRule" id="PRU00169"/>
    </source>
</evidence>
<dbReference type="PANTHER" id="PTHR37299">
    <property type="entry name" value="TRANSCRIPTIONAL REGULATOR-RELATED"/>
    <property type="match status" value="1"/>
</dbReference>
<name>A0ABV8NR18_9SPHI</name>
<evidence type="ECO:0000259" key="2">
    <source>
        <dbReference type="PROSITE" id="PS50110"/>
    </source>
</evidence>
<keyword evidence="1" id="KW-0597">Phosphoprotein</keyword>
<sequence>MINCLIVDDEPLAIEIIEGYINLTDGLQLSGKCSNAQMAFEALHINTIDLILLDIKMPEISGLDFIKSLKNPPAVIFTTAYSEYAADSYELEAVDYLLKPITYERFRKAIDKCLKLKTPTDAEEKHYTYFKVSGVLIKVFHADILFVQSIKDYLLIHTLTENFIVHMTMKYISELLPFLVFNRVHRSYLINNSHISSISKDYILILDNRIPIGESYRKPLADLKNTFR</sequence>
<comment type="caution">
    <text evidence="4">The sequence shown here is derived from an EMBL/GenBank/DDBJ whole genome shotgun (WGS) entry which is preliminary data.</text>
</comment>
<gene>
    <name evidence="4" type="ORF">ACFOUY_17030</name>
</gene>
<dbReference type="InterPro" id="IPR046947">
    <property type="entry name" value="LytR-like"/>
</dbReference>
<dbReference type="SMART" id="SM00850">
    <property type="entry name" value="LytTR"/>
    <property type="match status" value="1"/>
</dbReference>
<dbReference type="InterPro" id="IPR007492">
    <property type="entry name" value="LytTR_DNA-bd_dom"/>
</dbReference>
<dbReference type="Gene3D" id="2.40.50.1020">
    <property type="entry name" value="LytTr DNA-binding domain"/>
    <property type="match status" value="1"/>
</dbReference>
<dbReference type="Pfam" id="PF04397">
    <property type="entry name" value="LytTR"/>
    <property type="match status" value="1"/>
</dbReference>
<dbReference type="RefSeq" id="WP_378962404.1">
    <property type="nucleotide sequence ID" value="NZ_JBHRXC010000016.1"/>
</dbReference>
<dbReference type="PROSITE" id="PS50930">
    <property type="entry name" value="HTH_LYTTR"/>
    <property type="match status" value="1"/>
</dbReference>
<dbReference type="SMART" id="SM00448">
    <property type="entry name" value="REC"/>
    <property type="match status" value="1"/>
</dbReference>
<keyword evidence="5" id="KW-1185">Reference proteome</keyword>
<evidence type="ECO:0000313" key="5">
    <source>
        <dbReference type="Proteomes" id="UP001595792"/>
    </source>
</evidence>
<dbReference type="Gene3D" id="3.40.50.2300">
    <property type="match status" value="1"/>
</dbReference>
<feature type="domain" description="Response regulatory" evidence="2">
    <location>
        <begin position="3"/>
        <end position="114"/>
    </location>
</feature>
<evidence type="ECO:0000259" key="3">
    <source>
        <dbReference type="PROSITE" id="PS50930"/>
    </source>
</evidence>
<dbReference type="SUPFAM" id="SSF52172">
    <property type="entry name" value="CheY-like"/>
    <property type="match status" value="1"/>
</dbReference>
<dbReference type="Proteomes" id="UP001595792">
    <property type="component" value="Unassembled WGS sequence"/>
</dbReference>
<accession>A0ABV8NR18</accession>
<dbReference type="PROSITE" id="PS50110">
    <property type="entry name" value="RESPONSE_REGULATORY"/>
    <property type="match status" value="1"/>
</dbReference>
<feature type="domain" description="HTH LytTR-type" evidence="3">
    <location>
        <begin position="142"/>
        <end position="228"/>
    </location>
</feature>
<dbReference type="InterPro" id="IPR011006">
    <property type="entry name" value="CheY-like_superfamily"/>
</dbReference>
<proteinExistence type="predicted"/>
<dbReference type="EMBL" id="JBHSBY010000138">
    <property type="protein sequence ID" value="MFC4198413.1"/>
    <property type="molecule type" value="Genomic_DNA"/>
</dbReference>
<organism evidence="4 5">
    <name type="scientific">Pedobacter jamesrossensis</name>
    <dbReference type="NCBI Taxonomy" id="1908238"/>
    <lineage>
        <taxon>Bacteria</taxon>
        <taxon>Pseudomonadati</taxon>
        <taxon>Bacteroidota</taxon>
        <taxon>Sphingobacteriia</taxon>
        <taxon>Sphingobacteriales</taxon>
        <taxon>Sphingobacteriaceae</taxon>
        <taxon>Pedobacter</taxon>
    </lineage>
</organism>